<organism evidence="17 18">
    <name type="scientific">Aerococcus christensenii</name>
    <dbReference type="NCBI Taxonomy" id="87541"/>
    <lineage>
        <taxon>Bacteria</taxon>
        <taxon>Bacillati</taxon>
        <taxon>Bacillota</taxon>
        <taxon>Bacilli</taxon>
        <taxon>Lactobacillales</taxon>
        <taxon>Aerococcaceae</taxon>
        <taxon>Aerococcus</taxon>
    </lineage>
</organism>
<evidence type="ECO:0000256" key="12">
    <source>
        <dbReference type="ARBA" id="ARBA00034000"/>
    </source>
</evidence>
<sequence>MTAILGVLGCLIGFLLILSLFWIFTSPSLTEADLQGSTASIVFDSKGKEVYTTNHADRILVGEDEISNQIFDAVTSIEDRRFLKHHGIDPIRIGSSFLANLRAGGISQGGSTLTQQLVKLSVFSTKNADRTYKRKVQEMWLSLQLEGDYTKKEIFEYYINKVYMANSIYGIGTASKIYYGKPLKDLSLDQTALLAGMPQAPNDYDPYTHPEQAKNRRDTVLYAMLDNKKISKSDYEKAIQEPINHGLLPLAKEDKGDTQQKLMLDAYMQQVAQDVKDAGYDLYSDGLKVYTHLDMDAQQYLHKTAEDPSHALFSNDKIQTAVTVLDTSNSHILAMFGGRHLDSQLGYNRATQLNRSVGSSIKPLADYAPAFEYLDYSPGQTEDDKPFKYSDGSEVFNWDRQYKGTITLRDALKNSRNIPAIKVFKAVSAAKSDEFLKKLGITLNDGKGVYESNAIGGEITPLQLNAAYASFGNSGRYTQPKAVNYFTTINGDKITVKGKSTQAMRESTAYMITSILKDTFKSGLSSWIHNGSLNEAGKTGTTNYSEQQMRQLRIPSGAVPDHWASGYTKNHSVVVWTGHDEPFQPNGYLNQSQQQIADNLYRRIMDYMEKRKPSTDWEMPSTVHKVPLVFNSHPLRAATTSTPSSSRITDLINENLYKKIVEGKSDLADINDSGFSYSEDTSFNNKEHRGSVDDIEKGDSEKSQGPSSKPKRRNPQENASDNDPTSPSPGTSGGRTPSRTAPPSPSPGTTGGGQATAQPAA</sequence>
<keyword evidence="4" id="KW-0645">Protease</keyword>
<evidence type="ECO:0000256" key="6">
    <source>
        <dbReference type="ARBA" id="ARBA00022679"/>
    </source>
</evidence>
<dbReference type="SUPFAM" id="SSF53955">
    <property type="entry name" value="Lysozyme-like"/>
    <property type="match status" value="1"/>
</dbReference>
<evidence type="ECO:0000256" key="7">
    <source>
        <dbReference type="ARBA" id="ARBA00022801"/>
    </source>
</evidence>
<reference evidence="17 18" key="1">
    <citation type="submission" date="2016-01" db="EMBL/GenBank/DDBJ databases">
        <authorList>
            <person name="Oliw E.H."/>
        </authorList>
    </citation>
    <scope>NUCLEOTIDE SEQUENCE [LARGE SCALE GENOMIC DNA]</scope>
    <source>
        <strain evidence="17 18">KA00635</strain>
    </source>
</reference>
<accession>A0A133XUB4</accession>
<feature type="domain" description="Penicillin-binding protein transpeptidase" evidence="15">
    <location>
        <begin position="321"/>
        <end position="605"/>
    </location>
</feature>
<dbReference type="OrthoDB" id="9766909at2"/>
<dbReference type="InterPro" id="IPR023346">
    <property type="entry name" value="Lysozyme-like_dom_sf"/>
</dbReference>
<dbReference type="Gene3D" id="1.10.3810.10">
    <property type="entry name" value="Biosynthetic peptidoglycan transglycosylase-like"/>
    <property type="match status" value="1"/>
</dbReference>
<comment type="similarity">
    <text evidence="1">In the C-terminal section; belongs to the transpeptidase family.</text>
</comment>
<dbReference type="GO" id="GO:0008658">
    <property type="term" value="F:penicillin binding"/>
    <property type="evidence" value="ECO:0007669"/>
    <property type="project" value="InterPro"/>
</dbReference>
<dbReference type="Pfam" id="PF00912">
    <property type="entry name" value="Transgly"/>
    <property type="match status" value="1"/>
</dbReference>
<dbReference type="EMBL" id="LSCQ01000074">
    <property type="protein sequence ID" value="KXB34523.1"/>
    <property type="molecule type" value="Genomic_DNA"/>
</dbReference>
<evidence type="ECO:0000256" key="14">
    <source>
        <dbReference type="SAM" id="MobiDB-lite"/>
    </source>
</evidence>
<keyword evidence="10" id="KW-0511">Multifunctional enzyme</keyword>
<dbReference type="GO" id="GO:0009252">
    <property type="term" value="P:peptidoglycan biosynthetic process"/>
    <property type="evidence" value="ECO:0007669"/>
    <property type="project" value="UniProtKB-KW"/>
</dbReference>
<dbReference type="SUPFAM" id="SSF56601">
    <property type="entry name" value="beta-lactamase/transpeptidase-like"/>
    <property type="match status" value="1"/>
</dbReference>
<dbReference type="Proteomes" id="UP000070422">
    <property type="component" value="Unassembled WGS sequence"/>
</dbReference>
<dbReference type="InterPro" id="IPR050396">
    <property type="entry name" value="Glycosyltr_51/Transpeptidase"/>
</dbReference>
<dbReference type="AlphaFoldDB" id="A0A133XUB4"/>
<proteinExistence type="inferred from homology"/>
<evidence type="ECO:0000256" key="3">
    <source>
        <dbReference type="ARBA" id="ARBA00022645"/>
    </source>
</evidence>
<keyword evidence="3" id="KW-0121">Carboxypeptidase</keyword>
<feature type="compositionally biased region" description="Polar residues" evidence="14">
    <location>
        <begin position="675"/>
        <end position="684"/>
    </location>
</feature>
<evidence type="ECO:0000256" key="13">
    <source>
        <dbReference type="ARBA" id="ARBA00049902"/>
    </source>
</evidence>
<comment type="caution">
    <text evidence="17">The sequence shown here is derived from an EMBL/GenBank/DDBJ whole genome shotgun (WGS) entry which is preliminary data.</text>
</comment>
<dbReference type="GO" id="GO:0009002">
    <property type="term" value="F:serine-type D-Ala-D-Ala carboxypeptidase activity"/>
    <property type="evidence" value="ECO:0007669"/>
    <property type="project" value="UniProtKB-EC"/>
</dbReference>
<dbReference type="InterPro" id="IPR036950">
    <property type="entry name" value="PBP_transglycosylase"/>
</dbReference>
<evidence type="ECO:0000259" key="15">
    <source>
        <dbReference type="Pfam" id="PF00905"/>
    </source>
</evidence>
<comment type="catalytic activity">
    <reaction evidence="12">
        <text>Preferential cleavage: (Ac)2-L-Lys-D-Ala-|-D-Ala. Also transpeptidation of peptidyl-alanyl moieties that are N-acyl substituents of D-alanine.</text>
        <dbReference type="EC" id="3.4.16.4"/>
    </reaction>
</comment>
<evidence type="ECO:0000256" key="5">
    <source>
        <dbReference type="ARBA" id="ARBA00022676"/>
    </source>
</evidence>
<comment type="catalytic activity">
    <reaction evidence="13">
        <text>[GlcNAc-(1-&gt;4)-Mur2Ac(oyl-L-Ala-gamma-D-Glu-L-Lys-D-Ala-D-Ala)](n)-di-trans,octa-cis-undecaprenyl diphosphate + beta-D-GlcNAc-(1-&gt;4)-Mur2Ac(oyl-L-Ala-gamma-D-Glu-L-Lys-D-Ala-D-Ala)-di-trans,octa-cis-undecaprenyl diphosphate = [GlcNAc-(1-&gt;4)-Mur2Ac(oyl-L-Ala-gamma-D-Glu-L-Lys-D-Ala-D-Ala)](n+1)-di-trans,octa-cis-undecaprenyl diphosphate + di-trans,octa-cis-undecaprenyl diphosphate + H(+)</text>
        <dbReference type="Rhea" id="RHEA:23708"/>
        <dbReference type="Rhea" id="RHEA-COMP:9602"/>
        <dbReference type="Rhea" id="RHEA-COMP:9603"/>
        <dbReference type="ChEBI" id="CHEBI:15378"/>
        <dbReference type="ChEBI" id="CHEBI:58405"/>
        <dbReference type="ChEBI" id="CHEBI:60033"/>
        <dbReference type="ChEBI" id="CHEBI:78435"/>
        <dbReference type="EC" id="2.4.99.28"/>
    </reaction>
</comment>
<dbReference type="GO" id="GO:0008360">
    <property type="term" value="P:regulation of cell shape"/>
    <property type="evidence" value="ECO:0007669"/>
    <property type="project" value="UniProtKB-KW"/>
</dbReference>
<dbReference type="GO" id="GO:0008955">
    <property type="term" value="F:peptidoglycan glycosyltransferase activity"/>
    <property type="evidence" value="ECO:0007669"/>
    <property type="project" value="UniProtKB-EC"/>
</dbReference>
<comment type="similarity">
    <text evidence="2">In the N-terminal section; belongs to the glycosyltransferase 51 family.</text>
</comment>
<keyword evidence="8" id="KW-0133">Cell shape</keyword>
<dbReference type="STRING" id="87541.AWM71_06175"/>
<evidence type="ECO:0000256" key="9">
    <source>
        <dbReference type="ARBA" id="ARBA00022984"/>
    </source>
</evidence>
<feature type="compositionally biased region" description="Polar residues" evidence="14">
    <location>
        <begin position="716"/>
        <end position="730"/>
    </location>
</feature>
<evidence type="ECO:0000313" key="17">
    <source>
        <dbReference type="EMBL" id="KXB34523.1"/>
    </source>
</evidence>
<evidence type="ECO:0000256" key="8">
    <source>
        <dbReference type="ARBA" id="ARBA00022960"/>
    </source>
</evidence>
<keyword evidence="6" id="KW-0808">Transferase</keyword>
<dbReference type="FunFam" id="1.10.3810.10:FF:000001">
    <property type="entry name" value="Penicillin-binding protein 1A"/>
    <property type="match status" value="1"/>
</dbReference>
<feature type="domain" description="Glycosyl transferase family 51" evidence="16">
    <location>
        <begin position="48"/>
        <end position="224"/>
    </location>
</feature>
<evidence type="ECO:0000256" key="11">
    <source>
        <dbReference type="ARBA" id="ARBA00023316"/>
    </source>
</evidence>
<dbReference type="PANTHER" id="PTHR32282">
    <property type="entry name" value="BINDING PROTEIN TRANSPEPTIDASE, PUTATIVE-RELATED"/>
    <property type="match status" value="1"/>
</dbReference>
<dbReference type="Gene3D" id="3.40.710.10">
    <property type="entry name" value="DD-peptidase/beta-lactamase superfamily"/>
    <property type="match status" value="1"/>
</dbReference>
<keyword evidence="5" id="KW-0328">Glycosyltransferase</keyword>
<evidence type="ECO:0000256" key="4">
    <source>
        <dbReference type="ARBA" id="ARBA00022670"/>
    </source>
</evidence>
<feature type="region of interest" description="Disordered" evidence="14">
    <location>
        <begin position="675"/>
        <end position="761"/>
    </location>
</feature>
<dbReference type="InterPro" id="IPR001460">
    <property type="entry name" value="PCN-bd_Tpept"/>
</dbReference>
<protein>
    <submittedName>
        <fullName evidence="17">Penicillin-binding protein, 1A family</fullName>
    </submittedName>
</protein>
<evidence type="ECO:0000256" key="10">
    <source>
        <dbReference type="ARBA" id="ARBA00023268"/>
    </source>
</evidence>
<dbReference type="GO" id="GO:0071555">
    <property type="term" value="P:cell wall organization"/>
    <property type="evidence" value="ECO:0007669"/>
    <property type="project" value="UniProtKB-KW"/>
</dbReference>
<dbReference type="PANTHER" id="PTHR32282:SF29">
    <property type="entry name" value="PENICILLIN-BINDING PROTEIN 1A"/>
    <property type="match status" value="1"/>
</dbReference>
<evidence type="ECO:0000256" key="2">
    <source>
        <dbReference type="ARBA" id="ARBA00007739"/>
    </source>
</evidence>
<evidence type="ECO:0000256" key="1">
    <source>
        <dbReference type="ARBA" id="ARBA00007090"/>
    </source>
</evidence>
<keyword evidence="7" id="KW-0378">Hydrolase</keyword>
<evidence type="ECO:0000259" key="16">
    <source>
        <dbReference type="Pfam" id="PF00912"/>
    </source>
</evidence>
<dbReference type="InterPro" id="IPR001264">
    <property type="entry name" value="Glyco_trans_51"/>
</dbReference>
<dbReference type="InterPro" id="IPR012338">
    <property type="entry name" value="Beta-lactam/transpept-like"/>
</dbReference>
<name>A0A133XUB4_9LACT</name>
<keyword evidence="11" id="KW-0961">Cell wall biogenesis/degradation</keyword>
<dbReference type="GO" id="GO:0006508">
    <property type="term" value="P:proteolysis"/>
    <property type="evidence" value="ECO:0007669"/>
    <property type="project" value="UniProtKB-KW"/>
</dbReference>
<dbReference type="GO" id="GO:0030288">
    <property type="term" value="C:outer membrane-bounded periplasmic space"/>
    <property type="evidence" value="ECO:0007669"/>
    <property type="project" value="TreeGrafter"/>
</dbReference>
<dbReference type="PATRIC" id="fig|87541.4.peg.1275"/>
<gene>
    <name evidence="17" type="ORF">HMPREF3187_01291</name>
</gene>
<evidence type="ECO:0000313" key="18">
    <source>
        <dbReference type="Proteomes" id="UP000070422"/>
    </source>
</evidence>
<dbReference type="Pfam" id="PF00905">
    <property type="entry name" value="Transpeptidase"/>
    <property type="match status" value="1"/>
</dbReference>
<keyword evidence="9" id="KW-0573">Peptidoglycan synthesis</keyword>
<feature type="compositionally biased region" description="Basic and acidic residues" evidence="14">
    <location>
        <begin position="685"/>
        <end position="702"/>
    </location>
</feature>